<dbReference type="EMBL" id="VCGU01000458">
    <property type="protein sequence ID" value="TRY63813.1"/>
    <property type="molecule type" value="Genomic_DNA"/>
</dbReference>
<gene>
    <name evidence="2" type="ORF">TCAL_15229</name>
</gene>
<accession>A0A553NED7</accession>
<keyword evidence="3" id="KW-1185">Reference proteome</keyword>
<keyword evidence="1" id="KW-0732">Signal</keyword>
<proteinExistence type="predicted"/>
<dbReference type="Proteomes" id="UP000318571">
    <property type="component" value="Chromosome 10"/>
</dbReference>
<evidence type="ECO:0000313" key="2">
    <source>
        <dbReference type="EMBL" id="TRY63813.1"/>
    </source>
</evidence>
<organism evidence="2 3">
    <name type="scientific">Tigriopus californicus</name>
    <name type="common">Marine copepod</name>
    <dbReference type="NCBI Taxonomy" id="6832"/>
    <lineage>
        <taxon>Eukaryota</taxon>
        <taxon>Metazoa</taxon>
        <taxon>Ecdysozoa</taxon>
        <taxon>Arthropoda</taxon>
        <taxon>Crustacea</taxon>
        <taxon>Multicrustacea</taxon>
        <taxon>Hexanauplia</taxon>
        <taxon>Copepoda</taxon>
        <taxon>Harpacticoida</taxon>
        <taxon>Harpacticidae</taxon>
        <taxon>Tigriopus</taxon>
    </lineage>
</organism>
<evidence type="ECO:0000256" key="1">
    <source>
        <dbReference type="SAM" id="SignalP"/>
    </source>
</evidence>
<reference evidence="2 3" key="1">
    <citation type="journal article" date="2018" name="Nat. Ecol. Evol.">
        <title>Genomic signatures of mitonuclear coevolution across populations of Tigriopus californicus.</title>
        <authorList>
            <person name="Barreto F.S."/>
            <person name="Watson E.T."/>
            <person name="Lima T.G."/>
            <person name="Willett C.S."/>
            <person name="Edmands S."/>
            <person name="Li W."/>
            <person name="Burton R.S."/>
        </authorList>
    </citation>
    <scope>NUCLEOTIDE SEQUENCE [LARGE SCALE GENOMIC DNA]</scope>
    <source>
        <strain evidence="2 3">San Diego</strain>
    </source>
</reference>
<feature type="chain" id="PRO_5021706181" evidence="1">
    <location>
        <begin position="21"/>
        <end position="140"/>
    </location>
</feature>
<protein>
    <submittedName>
        <fullName evidence="2">Uncharacterized protein</fullName>
    </submittedName>
</protein>
<dbReference type="AlphaFoldDB" id="A0A553NED7"/>
<name>A0A553NED7_TIGCA</name>
<evidence type="ECO:0000313" key="3">
    <source>
        <dbReference type="Proteomes" id="UP000318571"/>
    </source>
</evidence>
<sequence length="140" mass="16120">MKCLGLLLLSLVVRFGTLSAQETAQETPVYAPIPNQVELQGRWKEDQYKRKHLSDFLYEVGLGWIKRLYVTSASWENEQTIFQNGQDFRINGFRSKAEVYSYTLVADNSTMTEVNMGELGGPQKTYSYVEEQHWIKCDAP</sequence>
<comment type="caution">
    <text evidence="2">The sequence shown here is derived from an EMBL/GenBank/DDBJ whole genome shotgun (WGS) entry which is preliminary data.</text>
</comment>
<feature type="signal peptide" evidence="1">
    <location>
        <begin position="1"/>
        <end position="20"/>
    </location>
</feature>